<dbReference type="InterPro" id="IPR005135">
    <property type="entry name" value="Endo/exonuclease/phosphatase"/>
</dbReference>
<dbReference type="Pfam" id="PF03372">
    <property type="entry name" value="Exo_endo_phos"/>
    <property type="match status" value="1"/>
</dbReference>
<comment type="caution">
    <text evidence="2">The sequence shown here is derived from an EMBL/GenBank/DDBJ whole genome shotgun (WGS) entry which is preliminary data.</text>
</comment>
<organism evidence="2 3">
    <name type="scientific">Cardamine amara subsp. amara</name>
    <dbReference type="NCBI Taxonomy" id="228776"/>
    <lineage>
        <taxon>Eukaryota</taxon>
        <taxon>Viridiplantae</taxon>
        <taxon>Streptophyta</taxon>
        <taxon>Embryophyta</taxon>
        <taxon>Tracheophyta</taxon>
        <taxon>Spermatophyta</taxon>
        <taxon>Magnoliopsida</taxon>
        <taxon>eudicotyledons</taxon>
        <taxon>Gunneridae</taxon>
        <taxon>Pentapetalae</taxon>
        <taxon>rosids</taxon>
        <taxon>malvids</taxon>
        <taxon>Brassicales</taxon>
        <taxon>Brassicaceae</taxon>
        <taxon>Cardamineae</taxon>
        <taxon>Cardamine</taxon>
    </lineage>
</organism>
<keyword evidence="3" id="KW-1185">Reference proteome</keyword>
<dbReference type="Proteomes" id="UP001558713">
    <property type="component" value="Unassembled WGS sequence"/>
</dbReference>
<dbReference type="Gene3D" id="3.60.10.10">
    <property type="entry name" value="Endonuclease/exonuclease/phosphatase"/>
    <property type="match status" value="1"/>
</dbReference>
<evidence type="ECO:0000259" key="1">
    <source>
        <dbReference type="Pfam" id="PF03372"/>
    </source>
</evidence>
<dbReference type="PANTHER" id="PTHR35218">
    <property type="entry name" value="RNASE H DOMAIN-CONTAINING PROTEIN"/>
    <property type="match status" value="1"/>
</dbReference>
<dbReference type="SUPFAM" id="SSF56219">
    <property type="entry name" value="DNase I-like"/>
    <property type="match status" value="1"/>
</dbReference>
<sequence length="112" mass="12240">MDVLALFETHAGGDKAGRICQGLGFDKSFRVNAVGQSGGLWLLWRSEVGDVDIVETSDQFIYAVVKKDEEILNLIVVYAAPSVNRQSSLWGRLTKVIRDVDGPLIIGGDFNT</sequence>
<reference evidence="2 3" key="1">
    <citation type="submission" date="2024-04" db="EMBL/GenBank/DDBJ databases">
        <title>Genome assembly C_amara_ONT_v2.</title>
        <authorList>
            <person name="Yant L."/>
            <person name="Moore C."/>
            <person name="Slenker M."/>
        </authorList>
    </citation>
    <scope>NUCLEOTIDE SEQUENCE [LARGE SCALE GENOMIC DNA]</scope>
    <source>
        <tissue evidence="2">Leaf</tissue>
    </source>
</reference>
<dbReference type="PANTHER" id="PTHR35218:SF9">
    <property type="entry name" value="ENDONUCLEASE_EXONUCLEASE_PHOSPHATASE DOMAIN-CONTAINING PROTEIN"/>
    <property type="match status" value="1"/>
</dbReference>
<gene>
    <name evidence="2" type="ORF">V5N11_020073</name>
</gene>
<evidence type="ECO:0000313" key="3">
    <source>
        <dbReference type="Proteomes" id="UP001558713"/>
    </source>
</evidence>
<name>A0ABD0ZK22_CARAN</name>
<dbReference type="EMBL" id="JBANAX010000742">
    <property type="protein sequence ID" value="KAL1194858.1"/>
    <property type="molecule type" value="Genomic_DNA"/>
</dbReference>
<dbReference type="AlphaFoldDB" id="A0ABD0ZK22"/>
<evidence type="ECO:0000313" key="2">
    <source>
        <dbReference type="EMBL" id="KAL1194858.1"/>
    </source>
</evidence>
<accession>A0ABD0ZK22</accession>
<feature type="domain" description="Endonuclease/exonuclease/phosphatase" evidence="1">
    <location>
        <begin position="2"/>
        <end position="112"/>
    </location>
</feature>
<dbReference type="InterPro" id="IPR036691">
    <property type="entry name" value="Endo/exonu/phosph_ase_sf"/>
</dbReference>
<proteinExistence type="predicted"/>
<protein>
    <recommendedName>
        <fullName evidence="1">Endonuclease/exonuclease/phosphatase domain-containing protein</fullName>
    </recommendedName>
</protein>